<dbReference type="Proteomes" id="UP000002499">
    <property type="component" value="Unassembled WGS sequence"/>
</dbReference>
<evidence type="ECO:0000313" key="3">
    <source>
        <dbReference type="EMBL" id="EFY91788.1"/>
    </source>
</evidence>
<dbReference type="eggNOG" id="ENOG502RJX2">
    <property type="taxonomic scope" value="Eukaryota"/>
</dbReference>
<keyword evidence="4" id="KW-1185">Reference proteome</keyword>
<feature type="transmembrane region" description="Helical" evidence="2">
    <location>
        <begin position="265"/>
        <end position="284"/>
    </location>
</feature>
<protein>
    <submittedName>
        <fullName evidence="3">Uncharacterized protein</fullName>
    </submittedName>
</protein>
<feature type="compositionally biased region" description="Pro residues" evidence="1">
    <location>
        <begin position="39"/>
        <end position="48"/>
    </location>
</feature>
<feature type="compositionally biased region" description="Basic residues" evidence="1">
    <location>
        <begin position="115"/>
        <end position="130"/>
    </location>
</feature>
<sequence>MLARAGDLLPKSWSCKKTLVALEVQAARQTRSLSSQPHHPQPGPPVPALPSAGRVITNSAGADWPLVSRQDDGHQQTNIYNRKHSPSAASSGAAYSLVIRRHLGHNLAGGPRIGKGTKSHHTRHLARHRHPTRLRRNVALLPAHVVRRRPAAAARRARGARAHALAGGRIPRRAGRHGREAGGAGVSHRILRASSAGALWGLGVGAAVVAGRMYGREPVEWQDRSWRLLENRGQLEMDDWTYLGMGSGVAAAWATGSLKGLGGRGVLGAVGAGGVVGGLAWAGWRFGVNGGRFKEKPKEGDL</sequence>
<feature type="region of interest" description="Disordered" evidence="1">
    <location>
        <begin position="30"/>
        <end position="50"/>
    </location>
</feature>
<keyword evidence="2" id="KW-0812">Transmembrane</keyword>
<evidence type="ECO:0000256" key="2">
    <source>
        <dbReference type="SAM" id="Phobius"/>
    </source>
</evidence>
<evidence type="ECO:0000313" key="4">
    <source>
        <dbReference type="Proteomes" id="UP000002499"/>
    </source>
</evidence>
<reference evidence="3 4" key="1">
    <citation type="journal article" date="2011" name="PLoS Genet.">
        <title>Genome sequencing and comparative transcriptomics of the model entomopathogenic fungi Metarhizium anisopliae and M. acridum.</title>
        <authorList>
            <person name="Gao Q."/>
            <person name="Jin K."/>
            <person name="Ying S.H."/>
            <person name="Zhang Y."/>
            <person name="Xiao G."/>
            <person name="Shang Y."/>
            <person name="Duan Z."/>
            <person name="Hu X."/>
            <person name="Xie X.Q."/>
            <person name="Zhou G."/>
            <person name="Peng G."/>
            <person name="Luo Z."/>
            <person name="Huang W."/>
            <person name="Wang B."/>
            <person name="Fang W."/>
            <person name="Wang S."/>
            <person name="Zhong Y."/>
            <person name="Ma L.J."/>
            <person name="St Leger R.J."/>
            <person name="Zhao G.P."/>
            <person name="Pei Y."/>
            <person name="Feng M.G."/>
            <person name="Xia Y."/>
            <person name="Wang C."/>
        </authorList>
    </citation>
    <scope>NUCLEOTIDE SEQUENCE [LARGE SCALE GENOMIC DNA]</scope>
    <source>
        <strain evidence="3 4">CQMa 102</strain>
    </source>
</reference>
<dbReference type="InParanoid" id="E9DWS5"/>
<keyword evidence="2" id="KW-1133">Transmembrane helix</keyword>
<dbReference type="EMBL" id="GL698479">
    <property type="protein sequence ID" value="EFY91788.1"/>
    <property type="molecule type" value="Genomic_DNA"/>
</dbReference>
<proteinExistence type="predicted"/>
<evidence type="ECO:0000256" key="1">
    <source>
        <dbReference type="SAM" id="MobiDB-lite"/>
    </source>
</evidence>
<organism evidence="4">
    <name type="scientific">Metarhizium acridum (strain CQMa 102)</name>
    <dbReference type="NCBI Taxonomy" id="655827"/>
    <lineage>
        <taxon>Eukaryota</taxon>
        <taxon>Fungi</taxon>
        <taxon>Dikarya</taxon>
        <taxon>Ascomycota</taxon>
        <taxon>Pezizomycotina</taxon>
        <taxon>Sordariomycetes</taxon>
        <taxon>Hypocreomycetidae</taxon>
        <taxon>Hypocreales</taxon>
        <taxon>Clavicipitaceae</taxon>
        <taxon>Metarhizium</taxon>
    </lineage>
</organism>
<keyword evidence="2" id="KW-0472">Membrane</keyword>
<gene>
    <name evidence="3" type="ORF">MAC_02073</name>
</gene>
<dbReference type="HOGENOM" id="CLU_921613_0_0_1"/>
<dbReference type="OrthoDB" id="4941440at2759"/>
<name>E9DWS5_METAQ</name>
<dbReference type="AlphaFoldDB" id="E9DWS5"/>
<feature type="region of interest" description="Disordered" evidence="1">
    <location>
        <begin position="107"/>
        <end position="130"/>
    </location>
</feature>
<accession>E9DWS5</accession>